<dbReference type="Proteomes" id="UP000539350">
    <property type="component" value="Unassembled WGS sequence"/>
</dbReference>
<dbReference type="CDD" id="cd04301">
    <property type="entry name" value="NAT_SF"/>
    <property type="match status" value="1"/>
</dbReference>
<dbReference type="GO" id="GO:0016747">
    <property type="term" value="F:acyltransferase activity, transferring groups other than amino-acyl groups"/>
    <property type="evidence" value="ECO:0007669"/>
    <property type="project" value="InterPro"/>
</dbReference>
<dbReference type="InterPro" id="IPR000182">
    <property type="entry name" value="GNAT_dom"/>
</dbReference>
<dbReference type="Gene3D" id="3.40.630.30">
    <property type="match status" value="1"/>
</dbReference>
<keyword evidence="2" id="KW-0808">Transferase</keyword>
<gene>
    <name evidence="2" type="ORF">H2508_12400</name>
</gene>
<evidence type="ECO:0000313" key="2">
    <source>
        <dbReference type="EMBL" id="MBA6413913.1"/>
    </source>
</evidence>
<dbReference type="EMBL" id="JACFXU010000017">
    <property type="protein sequence ID" value="MBA6413913.1"/>
    <property type="molecule type" value="Genomic_DNA"/>
</dbReference>
<dbReference type="InterPro" id="IPR016181">
    <property type="entry name" value="Acyl_CoA_acyltransferase"/>
</dbReference>
<accession>A0A7W2YL01</accession>
<sequence length="129" mass="14578">MLQLRQAVFVVEQNCPYLDMDGLDQESLHILCWQGNDLLASQRCLPPGLSYPQSSIGRIVVSPKARGLQLGRELVQRGIDYNLKTWPNKGIRIGAQAHLQHFYASLGFVRDGDEYLEDGIAHIHMNYQA</sequence>
<keyword evidence="3" id="KW-1185">Reference proteome</keyword>
<dbReference type="SUPFAM" id="SSF55729">
    <property type="entry name" value="Acyl-CoA N-acyltransferases (Nat)"/>
    <property type="match status" value="1"/>
</dbReference>
<proteinExistence type="predicted"/>
<protein>
    <submittedName>
        <fullName evidence="2">GNAT family N-acetyltransferase</fullName>
    </submittedName>
</protein>
<evidence type="ECO:0000259" key="1">
    <source>
        <dbReference type="PROSITE" id="PS51186"/>
    </source>
</evidence>
<comment type="caution">
    <text evidence="2">The sequence shown here is derived from an EMBL/GenBank/DDBJ whole genome shotgun (WGS) entry which is preliminary data.</text>
</comment>
<name>A0A7W2YL01_9GAMM</name>
<feature type="domain" description="N-acetyltransferase" evidence="1">
    <location>
        <begin position="1"/>
        <end position="129"/>
    </location>
</feature>
<dbReference type="PROSITE" id="PS51186">
    <property type="entry name" value="GNAT"/>
    <property type="match status" value="1"/>
</dbReference>
<organism evidence="2 3">
    <name type="scientific">Sediminihaliea albiluteola</name>
    <dbReference type="NCBI Taxonomy" id="2758564"/>
    <lineage>
        <taxon>Bacteria</taxon>
        <taxon>Pseudomonadati</taxon>
        <taxon>Pseudomonadota</taxon>
        <taxon>Gammaproteobacteria</taxon>
        <taxon>Cellvibrionales</taxon>
        <taxon>Halieaceae</taxon>
        <taxon>Sediminihaliea</taxon>
    </lineage>
</organism>
<dbReference type="AlphaFoldDB" id="A0A7W2YL01"/>
<reference evidence="2 3" key="1">
    <citation type="submission" date="2020-07" db="EMBL/GenBank/DDBJ databases">
        <title>Halieaceae bacterium, F7430, whole genome shotgun sequencing project.</title>
        <authorList>
            <person name="Jiang S."/>
            <person name="Liu Z.W."/>
            <person name="Du Z.J."/>
        </authorList>
    </citation>
    <scope>NUCLEOTIDE SEQUENCE [LARGE SCALE GENOMIC DNA]</scope>
    <source>
        <strain evidence="2 3">F7430</strain>
    </source>
</reference>
<dbReference type="Pfam" id="PF13673">
    <property type="entry name" value="Acetyltransf_10"/>
    <property type="match status" value="1"/>
</dbReference>
<evidence type="ECO:0000313" key="3">
    <source>
        <dbReference type="Proteomes" id="UP000539350"/>
    </source>
</evidence>